<dbReference type="InterPro" id="IPR045865">
    <property type="entry name" value="ACT-like_dom_sf"/>
</dbReference>
<keyword evidence="5 8" id="KW-0028">Amino-acid biosynthesis</keyword>
<keyword evidence="12" id="KW-1185">Reference proteome</keyword>
<evidence type="ECO:0000256" key="7">
    <source>
        <dbReference type="ARBA" id="ARBA00048670"/>
    </source>
</evidence>
<dbReference type="Pfam" id="PF10369">
    <property type="entry name" value="ALS_ss_C"/>
    <property type="match status" value="1"/>
</dbReference>
<accession>A0ABQ5PVH0</accession>
<dbReference type="InterPro" id="IPR004789">
    <property type="entry name" value="Acetalactate_synth_ssu"/>
</dbReference>
<dbReference type="InterPro" id="IPR002912">
    <property type="entry name" value="ACT_dom"/>
</dbReference>
<dbReference type="Gene3D" id="3.30.70.1150">
    <property type="entry name" value="ACT-like. Chain A, domain 2"/>
    <property type="match status" value="1"/>
</dbReference>
<evidence type="ECO:0000256" key="8">
    <source>
        <dbReference type="RuleBase" id="RU368092"/>
    </source>
</evidence>
<dbReference type="Gene3D" id="3.30.70.260">
    <property type="match status" value="1"/>
</dbReference>
<dbReference type="Pfam" id="PF22629">
    <property type="entry name" value="ACT_AHAS_ss"/>
    <property type="match status" value="1"/>
</dbReference>
<feature type="compositionally biased region" description="Low complexity" evidence="9">
    <location>
        <begin position="155"/>
        <end position="166"/>
    </location>
</feature>
<comment type="caution">
    <text evidence="11">The sequence shown here is derived from an EMBL/GenBank/DDBJ whole genome shotgun (WGS) entry which is preliminary data.</text>
</comment>
<evidence type="ECO:0000256" key="6">
    <source>
        <dbReference type="ARBA" id="ARBA00023304"/>
    </source>
</evidence>
<evidence type="ECO:0000256" key="3">
    <source>
        <dbReference type="ARBA" id="ARBA00006341"/>
    </source>
</evidence>
<dbReference type="NCBIfam" id="NF008864">
    <property type="entry name" value="PRK11895.1"/>
    <property type="match status" value="1"/>
</dbReference>
<dbReference type="InterPro" id="IPR027271">
    <property type="entry name" value="Acetolactate_synth/TF_NikR_C"/>
</dbReference>
<comment type="pathway">
    <text evidence="2 8">Amino-acid biosynthesis; L-valine biosynthesis; L-valine from pyruvate: step 1/4.</text>
</comment>
<comment type="function">
    <text evidence="8">Catalyzes the conversion of 2 pyruvate molecules into acetolactate in the first common step of the biosynthetic pathway of the branched-amino acids such as leucine, isoleucine, and valine.</text>
</comment>
<comment type="pathway">
    <text evidence="1 8">Amino-acid biosynthesis; L-isoleucine biosynthesis; L-isoleucine from 2-oxobutanoate: step 1/4.</text>
</comment>
<gene>
    <name evidence="11" type="primary">ilvH</name>
    <name evidence="11" type="ORF">GETHED_07790</name>
</gene>
<evidence type="ECO:0000259" key="10">
    <source>
        <dbReference type="PROSITE" id="PS51671"/>
    </source>
</evidence>
<sequence length="179" mass="19270">MPHVLVVYTDDEPGVLTRVASLFRRRGFNIHSLTVGPTERSRQARMTIVVDAEEATVRLAVEHLRKQVNVLEVQQLGDRPKVVRDLALIRVAAGLDVRSEILQLAQVFRANVVDIAGDSLAIECSGGPDKIDALVDALRPFGILELGRTGAVAMARGPRASPERPAAAPPPASNQAMSV</sequence>
<evidence type="ECO:0000256" key="9">
    <source>
        <dbReference type="SAM" id="MobiDB-lite"/>
    </source>
</evidence>
<protein>
    <recommendedName>
        <fullName evidence="8">Acetolactate synthase small subunit</fullName>
        <shortName evidence="8">AHAS</shortName>
        <shortName evidence="8">ALS</shortName>
        <ecNumber evidence="8">2.2.1.6</ecNumber>
    </recommendedName>
    <alternativeName>
        <fullName evidence="8">Acetohydroxy-acid synthase small subunit</fullName>
    </alternativeName>
</protein>
<dbReference type="CDD" id="cd04878">
    <property type="entry name" value="ACT_AHAS"/>
    <property type="match status" value="1"/>
</dbReference>
<evidence type="ECO:0000256" key="5">
    <source>
        <dbReference type="ARBA" id="ARBA00022605"/>
    </source>
</evidence>
<evidence type="ECO:0000313" key="11">
    <source>
        <dbReference type="EMBL" id="GLH66415.1"/>
    </source>
</evidence>
<dbReference type="InterPro" id="IPR054480">
    <property type="entry name" value="AHAS_small-like_ACT"/>
</dbReference>
<comment type="similarity">
    <text evidence="3 8">Belongs to the acetolactate synthase small subunit family.</text>
</comment>
<dbReference type="PANTHER" id="PTHR30239:SF0">
    <property type="entry name" value="ACETOLACTATE SYNTHASE SMALL SUBUNIT 1, CHLOROPLASTIC"/>
    <property type="match status" value="1"/>
</dbReference>
<dbReference type="PANTHER" id="PTHR30239">
    <property type="entry name" value="ACETOLACTATE SYNTHASE SMALL SUBUNIT"/>
    <property type="match status" value="1"/>
</dbReference>
<reference evidence="11" key="1">
    <citation type="journal article" date="2023" name="Antonie Van Leeuwenhoek">
        <title>Mesoterricola silvestris gen. nov., sp. nov., Mesoterricola sediminis sp. nov., Geothrix oryzae sp. nov., Geothrix edaphica sp. nov., Geothrix rubra sp. nov., and Geothrix limicola sp. nov., six novel members of Acidobacteriota isolated from soils.</title>
        <authorList>
            <person name="Itoh H."/>
            <person name="Sugisawa Y."/>
            <person name="Mise K."/>
            <person name="Xu Z."/>
            <person name="Kuniyasu M."/>
            <person name="Ushijima N."/>
            <person name="Kawano K."/>
            <person name="Kobayashi E."/>
            <person name="Shiratori Y."/>
            <person name="Masuda Y."/>
            <person name="Senoo K."/>
        </authorList>
    </citation>
    <scope>NUCLEOTIDE SEQUENCE</scope>
    <source>
        <strain evidence="11">Red802</strain>
    </source>
</reference>
<keyword evidence="6 8" id="KW-0100">Branched-chain amino acid biosynthesis</keyword>
<dbReference type="EC" id="2.2.1.6" evidence="8"/>
<organism evidence="11 12">
    <name type="scientific">Geothrix edaphica</name>
    <dbReference type="NCBI Taxonomy" id="2927976"/>
    <lineage>
        <taxon>Bacteria</taxon>
        <taxon>Pseudomonadati</taxon>
        <taxon>Acidobacteriota</taxon>
        <taxon>Holophagae</taxon>
        <taxon>Holophagales</taxon>
        <taxon>Holophagaceae</taxon>
        <taxon>Geothrix</taxon>
    </lineage>
</organism>
<name>A0ABQ5PVH0_9BACT</name>
<evidence type="ECO:0000313" key="12">
    <source>
        <dbReference type="Proteomes" id="UP001165044"/>
    </source>
</evidence>
<dbReference type="PROSITE" id="PS51671">
    <property type="entry name" value="ACT"/>
    <property type="match status" value="1"/>
</dbReference>
<dbReference type="InterPro" id="IPR039557">
    <property type="entry name" value="AHAS_ACT"/>
</dbReference>
<dbReference type="InterPro" id="IPR019455">
    <property type="entry name" value="Acetolactate_synth_ssu_C"/>
</dbReference>
<feature type="region of interest" description="Disordered" evidence="9">
    <location>
        <begin position="155"/>
        <end position="179"/>
    </location>
</feature>
<comment type="catalytic activity">
    <reaction evidence="7 8">
        <text>2 pyruvate + H(+) = (2S)-2-acetolactate + CO2</text>
        <dbReference type="Rhea" id="RHEA:25249"/>
        <dbReference type="ChEBI" id="CHEBI:15361"/>
        <dbReference type="ChEBI" id="CHEBI:15378"/>
        <dbReference type="ChEBI" id="CHEBI:16526"/>
        <dbReference type="ChEBI" id="CHEBI:58476"/>
        <dbReference type="EC" id="2.2.1.6"/>
    </reaction>
</comment>
<dbReference type="RefSeq" id="WP_285606629.1">
    <property type="nucleotide sequence ID" value="NZ_BSDC01000001.1"/>
</dbReference>
<evidence type="ECO:0000256" key="1">
    <source>
        <dbReference type="ARBA" id="ARBA00004974"/>
    </source>
</evidence>
<comment type="subunit">
    <text evidence="4 8">Dimer of large and small chains.</text>
</comment>
<dbReference type="EMBL" id="BSDC01000001">
    <property type="protein sequence ID" value="GLH66415.1"/>
    <property type="molecule type" value="Genomic_DNA"/>
</dbReference>
<dbReference type="Proteomes" id="UP001165044">
    <property type="component" value="Unassembled WGS sequence"/>
</dbReference>
<dbReference type="SUPFAM" id="SSF55021">
    <property type="entry name" value="ACT-like"/>
    <property type="match status" value="2"/>
</dbReference>
<dbReference type="NCBIfam" id="TIGR00119">
    <property type="entry name" value="acolac_sm"/>
    <property type="match status" value="1"/>
</dbReference>
<evidence type="ECO:0000256" key="4">
    <source>
        <dbReference type="ARBA" id="ARBA00011744"/>
    </source>
</evidence>
<keyword evidence="8" id="KW-0808">Transferase</keyword>
<evidence type="ECO:0000256" key="2">
    <source>
        <dbReference type="ARBA" id="ARBA00005025"/>
    </source>
</evidence>
<feature type="domain" description="ACT" evidence="10">
    <location>
        <begin position="4"/>
        <end position="91"/>
    </location>
</feature>
<proteinExistence type="inferred from homology"/>